<dbReference type="Proteomes" id="UP000782241">
    <property type="component" value="Unassembled WGS sequence"/>
</dbReference>
<feature type="region of interest" description="Disordered" evidence="1">
    <location>
        <begin position="336"/>
        <end position="370"/>
    </location>
</feature>
<gene>
    <name evidence="4" type="ORF">KAF25_011128</name>
</gene>
<reference evidence="4" key="1">
    <citation type="submission" date="2021-04" db="EMBL/GenBank/DDBJ databases">
        <title>Draft genome of Fusarium avenaceum strain F156N33, isolated from an atmospheric sample in Virginia.</title>
        <authorList>
            <person name="Yang S."/>
            <person name="Vinatzer B.A."/>
            <person name="Coleman J."/>
        </authorList>
    </citation>
    <scope>NUCLEOTIDE SEQUENCE</scope>
    <source>
        <strain evidence="4">F156N33</strain>
    </source>
</reference>
<proteinExistence type="predicted"/>
<feature type="transmembrane region" description="Helical" evidence="2">
    <location>
        <begin position="390"/>
        <end position="412"/>
    </location>
</feature>
<keyword evidence="2" id="KW-0812">Transmembrane</keyword>
<feature type="signal peptide" evidence="3">
    <location>
        <begin position="1"/>
        <end position="19"/>
    </location>
</feature>
<evidence type="ECO:0000256" key="3">
    <source>
        <dbReference type="SAM" id="SignalP"/>
    </source>
</evidence>
<protein>
    <submittedName>
        <fullName evidence="4">Uncharacterized protein</fullName>
    </submittedName>
</protein>
<dbReference type="EMBL" id="JAGPUO010000019">
    <property type="protein sequence ID" value="KAG5656959.1"/>
    <property type="molecule type" value="Genomic_DNA"/>
</dbReference>
<evidence type="ECO:0000256" key="1">
    <source>
        <dbReference type="SAM" id="MobiDB-lite"/>
    </source>
</evidence>
<keyword evidence="2" id="KW-1133">Transmembrane helix</keyword>
<evidence type="ECO:0000256" key="2">
    <source>
        <dbReference type="SAM" id="Phobius"/>
    </source>
</evidence>
<feature type="transmembrane region" description="Helical" evidence="2">
    <location>
        <begin position="227"/>
        <end position="249"/>
    </location>
</feature>
<keyword evidence="5" id="KW-1185">Reference proteome</keyword>
<keyword evidence="2" id="KW-0472">Membrane</keyword>
<feature type="transmembrane region" description="Helical" evidence="2">
    <location>
        <begin position="261"/>
        <end position="281"/>
    </location>
</feature>
<feature type="transmembrane region" description="Helical" evidence="2">
    <location>
        <begin position="301"/>
        <end position="321"/>
    </location>
</feature>
<evidence type="ECO:0000313" key="5">
    <source>
        <dbReference type="Proteomes" id="UP000782241"/>
    </source>
</evidence>
<sequence length="429" mass="46488">MKLLAALTFALSALGLASATKCCADKSETTMAEEVSGQAAFWILLSLTIAAIAQPTRSWRRKERDLFGGHVDLARCIPTVCFIDAVCDIIFLGISARRSLSTSSPAPARQRMLPKASALIVKLALSVFTVLPQTIKVFSLKGVPGTQICASIFFLAFTTKLVVDICGLDEEEEEDQVDSVEAKDDSLDIIVLVAVLLQTPFEIWIWRNISYSGALQAPPDLAAICTWSASFCLMIMVLQAMIWIMYVVVRKRFDITGSPHMVPIRGSYILLMVLGAAKTAPRVDKDKSFIVAPPKSFMHCSHGLSLMCLTAVVSLVITKALDLGIRALLSEKKQPTAPTLDGQSATNENSAAKREDETSPSPPGAPPIGWVGKIGTVIDRWVERVLTTRSAATVTIMLAVFNLITTIIYYLVCFDGTGTENPSWTSLLG</sequence>
<name>A0A9P7GVN7_9HYPO</name>
<feature type="compositionally biased region" description="Polar residues" evidence="1">
    <location>
        <begin position="341"/>
        <end position="350"/>
    </location>
</feature>
<accession>A0A9P7GVN7</accession>
<feature type="chain" id="PRO_5040464891" evidence="3">
    <location>
        <begin position="20"/>
        <end position="429"/>
    </location>
</feature>
<comment type="caution">
    <text evidence="4">The sequence shown here is derived from an EMBL/GenBank/DDBJ whole genome shotgun (WGS) entry which is preliminary data.</text>
</comment>
<organism evidence="4 5">
    <name type="scientific">Fusarium avenaceum</name>
    <dbReference type="NCBI Taxonomy" id="40199"/>
    <lineage>
        <taxon>Eukaryota</taxon>
        <taxon>Fungi</taxon>
        <taxon>Dikarya</taxon>
        <taxon>Ascomycota</taxon>
        <taxon>Pezizomycotina</taxon>
        <taxon>Sordariomycetes</taxon>
        <taxon>Hypocreomycetidae</taxon>
        <taxon>Hypocreales</taxon>
        <taxon>Nectriaceae</taxon>
        <taxon>Fusarium</taxon>
        <taxon>Fusarium tricinctum species complex</taxon>
    </lineage>
</organism>
<keyword evidence="3" id="KW-0732">Signal</keyword>
<evidence type="ECO:0000313" key="4">
    <source>
        <dbReference type="EMBL" id="KAG5656959.1"/>
    </source>
</evidence>
<dbReference type="AlphaFoldDB" id="A0A9P7GVN7"/>